<evidence type="ECO:0000256" key="1">
    <source>
        <dbReference type="ARBA" id="ARBA00022737"/>
    </source>
</evidence>
<dbReference type="Proteomes" id="UP000002280">
    <property type="component" value="Chromosome 5"/>
</dbReference>
<accession>A0A5F8GJY1</accession>
<dbReference type="SMART" id="SM00705">
    <property type="entry name" value="THEG"/>
    <property type="match status" value="5"/>
</dbReference>
<feature type="compositionally biased region" description="Basic residues" evidence="2">
    <location>
        <begin position="70"/>
        <end position="85"/>
    </location>
</feature>
<dbReference type="STRING" id="13616.ENSMODP00000047789"/>
<dbReference type="Ensembl" id="ENSMODT00000069594.1">
    <property type="protein sequence ID" value="ENSMODP00000047789.1"/>
    <property type="gene ID" value="ENSMODG00000037967.1"/>
</dbReference>
<dbReference type="InParanoid" id="A0A5F8GJY1"/>
<organism evidence="3 4">
    <name type="scientific">Monodelphis domestica</name>
    <name type="common">Gray short-tailed opossum</name>
    <dbReference type="NCBI Taxonomy" id="13616"/>
    <lineage>
        <taxon>Eukaryota</taxon>
        <taxon>Metazoa</taxon>
        <taxon>Chordata</taxon>
        <taxon>Craniata</taxon>
        <taxon>Vertebrata</taxon>
        <taxon>Euteleostomi</taxon>
        <taxon>Mammalia</taxon>
        <taxon>Metatheria</taxon>
        <taxon>Didelphimorphia</taxon>
        <taxon>Didelphidae</taxon>
        <taxon>Monodelphis</taxon>
    </lineage>
</organism>
<keyword evidence="4" id="KW-1185">Reference proteome</keyword>
<sequence length="432" mass="50134">MICFFPITITFSLKRLEISLGFPRLKSCHRGTLAFQIMGCIFWVGNEFKAMATMTGYFRQHNRRCRNRGNLRRRHRKKRSHRHRRHGDERLDSASALSGSLLVSQSLAQNAAFLERPVERRRKTLKTRRRLDPTASLRRKRKKAKKHPLRCRQRRRRKRRDKRKIVLLAWEGAPQEDLKKWCHTQKSQLKKAQPKTEEGQTWGKLGPEYHNSWGRGSIIWKLPSKAFFSYPSARIEKLSEPKRYKEEYLQKRPFSSPTWHVKDASQIPEASSRVVQLAVAKATHPEYEGPKQVETKIPPTALTTHPTTRVVTLSEPKIKIETLYFERRNNELPIRPVSNAAMSAQPSSRTQLLARAKTVNEQYLPVRPVKQPIRRSTLKYVPTTRIEELSVPNARTPLTTNGINLDAFKVKEAAKVAICSPRIVKLAEPVKR</sequence>
<feature type="compositionally biased region" description="Basic residues" evidence="2">
    <location>
        <begin position="119"/>
        <end position="129"/>
    </location>
</feature>
<dbReference type="AlphaFoldDB" id="A0A5F8GJY1"/>
<dbReference type="PANTHER" id="PTHR15901">
    <property type="entry name" value="TESTICULAR HAPLOID EXPRESSED GENE PROTEIN"/>
    <property type="match status" value="1"/>
</dbReference>
<evidence type="ECO:0000313" key="4">
    <source>
        <dbReference type="Proteomes" id="UP000002280"/>
    </source>
</evidence>
<feature type="region of interest" description="Disordered" evidence="2">
    <location>
        <begin position="70"/>
        <end position="89"/>
    </location>
</feature>
<dbReference type="GeneTree" id="ENSGT00940000154630"/>
<dbReference type="PANTHER" id="PTHR15901:SF15">
    <property type="entry name" value="TESTICULAR HAPLOID EXPRESSED GENE PROTEIN-LIKE"/>
    <property type="match status" value="1"/>
</dbReference>
<dbReference type="Pfam" id="PF14912">
    <property type="entry name" value="THEG"/>
    <property type="match status" value="2"/>
</dbReference>
<reference evidence="3 4" key="1">
    <citation type="journal article" date="2007" name="Nature">
        <title>Genome of the marsupial Monodelphis domestica reveals innovation in non-coding sequences.</title>
        <authorList>
            <person name="Mikkelsen T.S."/>
            <person name="Wakefield M.J."/>
            <person name="Aken B."/>
            <person name="Amemiya C.T."/>
            <person name="Chang J.L."/>
            <person name="Duke S."/>
            <person name="Garber M."/>
            <person name="Gentles A.J."/>
            <person name="Goodstadt L."/>
            <person name="Heger A."/>
            <person name="Jurka J."/>
            <person name="Kamal M."/>
            <person name="Mauceli E."/>
            <person name="Searle S.M."/>
            <person name="Sharpe T."/>
            <person name="Baker M.L."/>
            <person name="Batzer M.A."/>
            <person name="Benos P.V."/>
            <person name="Belov K."/>
            <person name="Clamp M."/>
            <person name="Cook A."/>
            <person name="Cuff J."/>
            <person name="Das R."/>
            <person name="Davidow L."/>
            <person name="Deakin J.E."/>
            <person name="Fazzari M.J."/>
            <person name="Glass J.L."/>
            <person name="Grabherr M."/>
            <person name="Greally J.M."/>
            <person name="Gu W."/>
            <person name="Hore T.A."/>
            <person name="Huttley G.A."/>
            <person name="Kleber M."/>
            <person name="Jirtle R.L."/>
            <person name="Koina E."/>
            <person name="Lee J.T."/>
            <person name="Mahony S."/>
            <person name="Marra M.A."/>
            <person name="Miller R.D."/>
            <person name="Nicholls R.D."/>
            <person name="Oda M."/>
            <person name="Papenfuss A.T."/>
            <person name="Parra Z.E."/>
            <person name="Pollock D.D."/>
            <person name="Ray D.A."/>
            <person name="Schein J.E."/>
            <person name="Speed T.P."/>
            <person name="Thompson K."/>
            <person name="VandeBerg J.L."/>
            <person name="Wade C.M."/>
            <person name="Walker J.A."/>
            <person name="Waters P.D."/>
            <person name="Webber C."/>
            <person name="Weidman J.R."/>
            <person name="Xie X."/>
            <person name="Zody M.C."/>
            <person name="Baldwin J."/>
            <person name="Abdouelleil A."/>
            <person name="Abdulkadir J."/>
            <person name="Abebe A."/>
            <person name="Abera B."/>
            <person name="Abreu J."/>
            <person name="Acer S.C."/>
            <person name="Aftuck L."/>
            <person name="Alexander A."/>
            <person name="An P."/>
            <person name="Anderson E."/>
            <person name="Anderson S."/>
            <person name="Arachi H."/>
            <person name="Azer M."/>
            <person name="Bachantsang P."/>
            <person name="Barry A."/>
            <person name="Bayul T."/>
            <person name="Berlin A."/>
            <person name="Bessette D."/>
            <person name="Bloom T."/>
            <person name="Bloom T."/>
            <person name="Boguslavskiy L."/>
            <person name="Bonnet C."/>
            <person name="Boukhgalter B."/>
            <person name="Bourzgui I."/>
            <person name="Brown A."/>
            <person name="Cahill P."/>
            <person name="Channer S."/>
            <person name="Cheshatsang Y."/>
            <person name="Chuda L."/>
            <person name="Citroen M."/>
            <person name="Collymore A."/>
            <person name="Cooke P."/>
            <person name="Costello M."/>
            <person name="D'Aco K."/>
            <person name="Daza R."/>
            <person name="De Haan G."/>
            <person name="DeGray S."/>
            <person name="DeMaso C."/>
            <person name="Dhargay N."/>
            <person name="Dooley K."/>
            <person name="Dooley E."/>
            <person name="Doricent M."/>
            <person name="Dorje P."/>
            <person name="Dorjee K."/>
            <person name="Dupes A."/>
            <person name="Elong R."/>
            <person name="Falk J."/>
            <person name="Farina A."/>
            <person name="Faro S."/>
            <person name="Ferguson D."/>
            <person name="Fisher S."/>
            <person name="Foley C.D."/>
            <person name="Franke A."/>
            <person name="Friedrich D."/>
            <person name="Gadbois L."/>
            <person name="Gearin G."/>
            <person name="Gearin C.R."/>
            <person name="Giannoukos G."/>
            <person name="Goode T."/>
            <person name="Graham J."/>
            <person name="Grandbois E."/>
            <person name="Grewal S."/>
            <person name="Gyaltsen K."/>
            <person name="Hafez N."/>
            <person name="Hagos B."/>
            <person name="Hall J."/>
            <person name="Henson C."/>
            <person name="Hollinger A."/>
            <person name="Honan T."/>
            <person name="Huard M.D."/>
            <person name="Hughes L."/>
            <person name="Hurhula B."/>
            <person name="Husby M.E."/>
            <person name="Kamat A."/>
            <person name="Kanga B."/>
            <person name="Kashin S."/>
            <person name="Khazanovich D."/>
            <person name="Kisner P."/>
            <person name="Lance K."/>
            <person name="Lara M."/>
            <person name="Lee W."/>
            <person name="Lennon N."/>
            <person name="Letendre F."/>
            <person name="LeVine R."/>
            <person name="Lipovsky A."/>
            <person name="Liu X."/>
            <person name="Liu J."/>
            <person name="Liu S."/>
            <person name="Lokyitsang T."/>
            <person name="Lokyitsang Y."/>
            <person name="Lubonja R."/>
            <person name="Lui A."/>
            <person name="MacDonald P."/>
            <person name="Magnisalis V."/>
            <person name="Maru K."/>
            <person name="Matthews C."/>
            <person name="McCusker W."/>
            <person name="McDonough S."/>
            <person name="Mehta T."/>
            <person name="Meldrim J."/>
            <person name="Meneus L."/>
            <person name="Mihai O."/>
            <person name="Mihalev A."/>
            <person name="Mihova T."/>
            <person name="Mittelman R."/>
            <person name="Mlenga V."/>
            <person name="Montmayeur A."/>
            <person name="Mulrain L."/>
            <person name="Navidi A."/>
            <person name="Naylor J."/>
            <person name="Negash T."/>
            <person name="Nguyen T."/>
            <person name="Nguyen N."/>
            <person name="Nicol R."/>
            <person name="Norbu C."/>
            <person name="Norbu N."/>
            <person name="Novod N."/>
            <person name="O'Neill B."/>
            <person name="Osman S."/>
            <person name="Markiewicz E."/>
            <person name="Oyono O.L."/>
            <person name="Patti C."/>
            <person name="Phunkhang P."/>
            <person name="Pierre F."/>
            <person name="Priest M."/>
            <person name="Raghuraman S."/>
            <person name="Rege F."/>
            <person name="Reyes R."/>
            <person name="Rise C."/>
            <person name="Rogov P."/>
            <person name="Ross K."/>
            <person name="Ryan E."/>
            <person name="Settipalli S."/>
            <person name="Shea T."/>
            <person name="Sherpa N."/>
            <person name="Shi L."/>
            <person name="Shih D."/>
            <person name="Sparrow T."/>
            <person name="Spaulding J."/>
            <person name="Stalker J."/>
            <person name="Stange-Thomann N."/>
            <person name="Stavropoulos S."/>
            <person name="Stone C."/>
            <person name="Strader C."/>
            <person name="Tesfaye S."/>
            <person name="Thomson T."/>
            <person name="Thoulutsang Y."/>
            <person name="Thoulutsang D."/>
            <person name="Topham K."/>
            <person name="Topping I."/>
            <person name="Tsamla T."/>
            <person name="Vassiliev H."/>
            <person name="Vo A."/>
            <person name="Wangchuk T."/>
            <person name="Wangdi T."/>
            <person name="Weiand M."/>
            <person name="Wilkinson J."/>
            <person name="Wilson A."/>
            <person name="Yadav S."/>
            <person name="Young G."/>
            <person name="Yu Q."/>
            <person name="Zembek L."/>
            <person name="Zhong D."/>
            <person name="Zimmer A."/>
            <person name="Zwirko Z."/>
            <person name="Jaffe D.B."/>
            <person name="Alvarez P."/>
            <person name="Brockman W."/>
            <person name="Butler J."/>
            <person name="Chin C."/>
            <person name="Gnerre S."/>
            <person name="MacCallum I."/>
            <person name="Graves J.A."/>
            <person name="Ponting C.P."/>
            <person name="Breen M."/>
            <person name="Samollow P.B."/>
            <person name="Lander E.S."/>
            <person name="Lindblad-Toh K."/>
        </authorList>
    </citation>
    <scope>NUCLEOTIDE SEQUENCE [LARGE SCALE GENOMIC DNA]</scope>
</reference>
<evidence type="ECO:0008006" key="5">
    <source>
        <dbReference type="Google" id="ProtNLM"/>
    </source>
</evidence>
<name>A0A5F8GJY1_MONDO</name>
<keyword evidence="1" id="KW-0677">Repeat</keyword>
<reference evidence="3" key="2">
    <citation type="submission" date="2025-08" db="UniProtKB">
        <authorList>
            <consortium name="Ensembl"/>
        </authorList>
    </citation>
    <scope>IDENTIFICATION</scope>
</reference>
<protein>
    <recommendedName>
        <fullName evidence="5">Testicular haploid expressed gene protein</fullName>
    </recommendedName>
</protein>
<reference evidence="3" key="3">
    <citation type="submission" date="2025-09" db="UniProtKB">
        <authorList>
            <consortium name="Ensembl"/>
        </authorList>
    </citation>
    <scope>IDENTIFICATION</scope>
</reference>
<dbReference type="Bgee" id="ENSMODG00000037967">
    <property type="expression patterns" value="Expressed in testis and 15 other cell types or tissues"/>
</dbReference>
<feature type="compositionally biased region" description="Basic residues" evidence="2">
    <location>
        <begin position="137"/>
        <end position="163"/>
    </location>
</feature>
<evidence type="ECO:0000313" key="3">
    <source>
        <dbReference type="Ensembl" id="ENSMODP00000047789.1"/>
    </source>
</evidence>
<dbReference type="InterPro" id="IPR042401">
    <property type="entry name" value="SPMAP2-like"/>
</dbReference>
<feature type="region of interest" description="Disordered" evidence="2">
    <location>
        <begin position="114"/>
        <end position="163"/>
    </location>
</feature>
<proteinExistence type="predicted"/>
<dbReference type="FunCoup" id="A0A5F8GJY1">
    <property type="interactions" value="3"/>
</dbReference>
<evidence type="ECO:0000256" key="2">
    <source>
        <dbReference type="SAM" id="MobiDB-lite"/>
    </source>
</evidence>
<dbReference type="InterPro" id="IPR006623">
    <property type="entry name" value="THEG"/>
</dbReference>